<dbReference type="Pfam" id="PF08514">
    <property type="entry name" value="STAG"/>
    <property type="match status" value="1"/>
</dbReference>
<dbReference type="GO" id="GO:0007062">
    <property type="term" value="P:sister chromatid cohesion"/>
    <property type="evidence" value="ECO:0007669"/>
    <property type="project" value="UniProtKB-UniRule"/>
</dbReference>
<dbReference type="InterPro" id="IPR020839">
    <property type="entry name" value="SCD"/>
</dbReference>
<feature type="region of interest" description="Disordered" evidence="4">
    <location>
        <begin position="1002"/>
        <end position="1041"/>
    </location>
</feature>
<dbReference type="GO" id="GO:0008278">
    <property type="term" value="C:cohesin complex"/>
    <property type="evidence" value="ECO:0007669"/>
    <property type="project" value="UniProtKB-UniRule"/>
</dbReference>
<feature type="compositionally biased region" description="Polar residues" evidence="4">
    <location>
        <begin position="1058"/>
        <end position="1076"/>
    </location>
</feature>
<dbReference type="InterPro" id="IPR056396">
    <property type="entry name" value="HEAT_SCC3-SA"/>
</dbReference>
<dbReference type="PANTHER" id="PTHR11199:SF10">
    <property type="entry name" value="COHESIN SUBUNIT SA"/>
    <property type="match status" value="1"/>
</dbReference>
<evidence type="ECO:0000259" key="5">
    <source>
        <dbReference type="PROSITE" id="PS51425"/>
    </source>
</evidence>
<dbReference type="Gene3D" id="1.25.10.10">
    <property type="entry name" value="Leucine-rich Repeat Variant"/>
    <property type="match status" value="1"/>
</dbReference>
<dbReference type="SUPFAM" id="SSF48371">
    <property type="entry name" value="ARM repeat"/>
    <property type="match status" value="1"/>
</dbReference>
<comment type="caution">
    <text evidence="6">The sequence shown here is derived from an EMBL/GenBank/DDBJ whole genome shotgun (WGS) entry which is preliminary data.</text>
</comment>
<dbReference type="InterPro" id="IPR016024">
    <property type="entry name" value="ARM-type_fold"/>
</dbReference>
<feature type="compositionally biased region" description="Basic residues" evidence="4">
    <location>
        <begin position="78"/>
        <end position="87"/>
    </location>
</feature>
<evidence type="ECO:0000256" key="3">
    <source>
        <dbReference type="SAM" id="Coils"/>
    </source>
</evidence>
<dbReference type="Pfam" id="PF24571">
    <property type="entry name" value="HEAT_SCC3-SA"/>
    <property type="match status" value="1"/>
</dbReference>
<protein>
    <recommendedName>
        <fullName evidence="2">Cohesin subunit SA</fullName>
    </recommendedName>
    <alternativeName>
        <fullName evidence="2">SCC3 homolog</fullName>
    </alternativeName>
    <alternativeName>
        <fullName evidence="2">Stromal antigen</fullName>
    </alternativeName>
</protein>
<comment type="subunit">
    <text evidence="2">Part of the cohesin complex which is composed of a heterodimer between a SMC1 protein (SMC1A or SMC1B) and SMC3, which are attached via their hinge domain, and RAD21 which link them at their heads, and one STAG protein.</text>
</comment>
<organism evidence="6 7">
    <name type="scientific">Coilia grayii</name>
    <name type="common">Gray's grenadier anchovy</name>
    <dbReference type="NCBI Taxonomy" id="363190"/>
    <lineage>
        <taxon>Eukaryota</taxon>
        <taxon>Metazoa</taxon>
        <taxon>Chordata</taxon>
        <taxon>Craniata</taxon>
        <taxon>Vertebrata</taxon>
        <taxon>Euteleostomi</taxon>
        <taxon>Actinopterygii</taxon>
        <taxon>Neopterygii</taxon>
        <taxon>Teleostei</taxon>
        <taxon>Clupei</taxon>
        <taxon>Clupeiformes</taxon>
        <taxon>Clupeoidei</taxon>
        <taxon>Engraulidae</taxon>
        <taxon>Coilinae</taxon>
        <taxon>Coilia</taxon>
    </lineage>
</organism>
<dbReference type="GO" id="GO:0051301">
    <property type="term" value="P:cell division"/>
    <property type="evidence" value="ECO:0007669"/>
    <property type="project" value="UniProtKB-UniRule"/>
</dbReference>
<dbReference type="InterPro" id="IPR039662">
    <property type="entry name" value="Cohesin_Scc3/SA"/>
</dbReference>
<evidence type="ECO:0000256" key="1">
    <source>
        <dbReference type="ARBA" id="ARBA00005486"/>
    </source>
</evidence>
<feature type="compositionally biased region" description="Low complexity" evidence="4">
    <location>
        <begin position="61"/>
        <end position="74"/>
    </location>
</feature>
<feature type="compositionally biased region" description="Polar residues" evidence="4">
    <location>
        <begin position="1018"/>
        <end position="1029"/>
    </location>
</feature>
<evidence type="ECO:0000313" key="7">
    <source>
        <dbReference type="Proteomes" id="UP001591681"/>
    </source>
</evidence>
<dbReference type="PROSITE" id="PS51425">
    <property type="entry name" value="SCD"/>
    <property type="match status" value="1"/>
</dbReference>
<keyword evidence="2" id="KW-0131">Cell cycle</keyword>
<proteinExistence type="inferred from homology"/>
<feature type="coiled-coil region" evidence="3">
    <location>
        <begin position="274"/>
        <end position="304"/>
    </location>
</feature>
<evidence type="ECO:0000313" key="6">
    <source>
        <dbReference type="EMBL" id="KAL2088594.1"/>
    </source>
</evidence>
<dbReference type="PANTHER" id="PTHR11199">
    <property type="entry name" value="STROMAL ANTIGEN"/>
    <property type="match status" value="1"/>
</dbReference>
<dbReference type="GO" id="GO:0000775">
    <property type="term" value="C:chromosome, centromeric region"/>
    <property type="evidence" value="ECO:0007669"/>
    <property type="project" value="UniProtKB-SubCell"/>
</dbReference>
<name>A0ABD1JN94_9TELE</name>
<comment type="similarity">
    <text evidence="1 2">Belongs to the SCC3 family.</text>
</comment>
<keyword evidence="2" id="KW-0539">Nucleus</keyword>
<feature type="domain" description="SCD" evidence="5">
    <location>
        <begin position="317"/>
        <end position="402"/>
    </location>
</feature>
<feature type="compositionally biased region" description="Acidic residues" evidence="4">
    <location>
        <begin position="1111"/>
        <end position="1146"/>
    </location>
</feature>
<dbReference type="Proteomes" id="UP001591681">
    <property type="component" value="Unassembled WGS sequence"/>
</dbReference>
<evidence type="ECO:0000256" key="4">
    <source>
        <dbReference type="SAM" id="MobiDB-lite"/>
    </source>
</evidence>
<feature type="compositionally biased region" description="Basic and acidic residues" evidence="4">
    <location>
        <begin position="1086"/>
        <end position="1095"/>
    </location>
</feature>
<sequence>MDPEQLLESSLESLEEEYSEDVSESGSDFEVTITPKKRLKQTVAHETLARKRPRRNVSDQSSLSPTPLASTSTPMQKGPRRRPTRQQKRGEKGERGRAAKEHIPDGSLYEAVKSGRSALATVVSEWLDSYKKDQEEGLLELINFLVQCSGCKGTVTKEMLSGMEKSDIICQLTQEFNEESQGYPLSLVGPEWRRFRESLCEFLAQLVRCCQHSLLYDSFLFGNVVQLLIVLADSQVRAFRHTSTFIATKLMSEVVEVAVTVSSQIEVTKRRLGLEKNRDVKHRASQKVEELEQLHSELLEQQTEVSSIIQAIVQGVFVHRYRDVVPEIRAVCIEELGRWLLSNPSVYLNDSYLKYLGWMLHDKQPMVRLRSVKALQGLYKEKKFISHLELFTSRFKVTSSSIVNTDGGLSDEEGAKMYCNVYATHRGRASAAGSFLYHILNKEVNKIVEEIGNEKRNEAFFHLLINFFIQGKSHGRGEYLVDSLWDVAGRELRDWETMTSLLLREREDEKVLGDDEETALIELMMGAIRQAAEATPPERRTQGKKYSADVGKVTYLLRAPLSFDLDDYSSNMTKSLDRLLCLVCEIVEKHTDESVLTECARLSIALCSEGYTFSSRAQRAFSQMVDTQVERFTAVHEDLLRGTADEDELYTATTSLRRISVFISSMDVSSWRFLEQCFSLLKTGTESMGFHSEVMVPALACSAFHLLWEGKKTSDSSNKEGVRRLKEELKTFFTLCQNCLYIEHAEVRDQAFLVLCDVLLVFCGDVMKANPELRPLAVEPGDALRSELASFLMDYIFTETDDINSSGEEEEDVEEEMRKMKALQLRRKQLSGYCSLILCGVLEFHAASDVFKHYSKFNRDYGDIFKWMLSKTRIICPVESAKTVCLSLQQIFTSLLEEPHTRQHFMELRELARLYAMSFGINLHLIRKPLLALHQQGIRFALHDAQQEDASPPNLAFFEVLSEFSFKLIPEDRVLLLDYVKKKGGSLRSQWLHMYQRSLQSGSGSVAQSPRAKRRRTTSTPGSVRSSVEGSWLGDSSIGQMPAPALTSTVLKRGEGQLQDQEQASFTSLRPASQDSDSQDEFEESFLQRKTDPSRRRQAHSAEVTSQLDLLIEEDKEEDDIQDSEEKEEEEEPEIEEYEDYSDDESVALPTNRFSSNRTSLEELFN</sequence>
<dbReference type="InterPro" id="IPR011989">
    <property type="entry name" value="ARM-like"/>
</dbReference>
<dbReference type="GO" id="GO:0005634">
    <property type="term" value="C:nucleus"/>
    <property type="evidence" value="ECO:0007669"/>
    <property type="project" value="UniProtKB-SubCell"/>
</dbReference>
<keyword evidence="3" id="KW-0175">Coiled coil</keyword>
<keyword evidence="7" id="KW-1185">Reference proteome</keyword>
<comment type="subcellular location">
    <subcellularLocation>
        <location evidence="2">Nucleus</location>
    </subcellularLocation>
    <subcellularLocation>
        <location evidence="2">Chromosome</location>
    </subcellularLocation>
    <subcellularLocation>
        <location evidence="2">Chromosome</location>
        <location evidence="2">Centromere</location>
    </subcellularLocation>
</comment>
<feature type="compositionally biased region" description="Basic and acidic residues" evidence="4">
    <location>
        <begin position="88"/>
        <end position="104"/>
    </location>
</feature>
<feature type="region of interest" description="Disordered" evidence="4">
    <location>
        <begin position="1057"/>
        <end position="1166"/>
    </location>
</feature>
<dbReference type="InterPro" id="IPR013721">
    <property type="entry name" value="STAG"/>
</dbReference>
<keyword evidence="2" id="KW-0132">Cell division</keyword>
<dbReference type="GO" id="GO:0007059">
    <property type="term" value="P:chromosome segregation"/>
    <property type="evidence" value="ECO:0007669"/>
    <property type="project" value="UniProtKB-KW"/>
</dbReference>
<reference evidence="6 7" key="1">
    <citation type="submission" date="2024-09" db="EMBL/GenBank/DDBJ databases">
        <title>A chromosome-level genome assembly of Gray's grenadier anchovy, Coilia grayii.</title>
        <authorList>
            <person name="Fu Z."/>
        </authorList>
    </citation>
    <scope>NUCLEOTIDE SEQUENCE [LARGE SCALE GENOMIC DNA]</scope>
    <source>
        <strain evidence="6">G4</strain>
        <tissue evidence="6">Muscle</tissue>
    </source>
</reference>
<dbReference type="EMBL" id="JBHFQA010000013">
    <property type="protein sequence ID" value="KAL2088594.1"/>
    <property type="molecule type" value="Genomic_DNA"/>
</dbReference>
<accession>A0ABD1JN94</accession>
<keyword evidence="2" id="KW-0158">Chromosome</keyword>
<evidence type="ECO:0000256" key="2">
    <source>
        <dbReference type="RuleBase" id="RU369063"/>
    </source>
</evidence>
<feature type="compositionally biased region" description="Acidic residues" evidence="4">
    <location>
        <begin position="13"/>
        <end position="23"/>
    </location>
</feature>
<feature type="region of interest" description="Disordered" evidence="4">
    <location>
        <begin position="1"/>
        <end position="105"/>
    </location>
</feature>
<feature type="compositionally biased region" description="Low complexity" evidence="4">
    <location>
        <begin position="1"/>
        <end position="12"/>
    </location>
</feature>
<keyword evidence="2" id="KW-0159">Chromosome partition</keyword>
<comment type="function">
    <text evidence="2">Component of cohesin complex, a complex required for the cohesion of sister chromatids after DNA replication. The cohesin complex apparently forms a large proteinaceous ring within which sister chromatids can be trapped. At anaphase, the complex is cleaved and dissociates from chromatin, allowing sister chromatids to segregate.</text>
</comment>
<gene>
    <name evidence="6" type="ORF">ACEWY4_015493</name>
</gene>
<dbReference type="Pfam" id="PF21581">
    <property type="entry name" value="SCD"/>
    <property type="match status" value="1"/>
</dbReference>
<dbReference type="GO" id="GO:0000785">
    <property type="term" value="C:chromatin"/>
    <property type="evidence" value="ECO:0007669"/>
    <property type="project" value="UniProtKB-UniRule"/>
</dbReference>
<dbReference type="AlphaFoldDB" id="A0ABD1JN94"/>